<evidence type="ECO:0000313" key="1">
    <source>
        <dbReference type="EMBL" id="KAI4385007.1"/>
    </source>
</evidence>
<organism evidence="1 2">
    <name type="scientific">Melastoma candidum</name>
    <dbReference type="NCBI Taxonomy" id="119954"/>
    <lineage>
        <taxon>Eukaryota</taxon>
        <taxon>Viridiplantae</taxon>
        <taxon>Streptophyta</taxon>
        <taxon>Embryophyta</taxon>
        <taxon>Tracheophyta</taxon>
        <taxon>Spermatophyta</taxon>
        <taxon>Magnoliopsida</taxon>
        <taxon>eudicotyledons</taxon>
        <taxon>Gunneridae</taxon>
        <taxon>Pentapetalae</taxon>
        <taxon>rosids</taxon>
        <taxon>malvids</taxon>
        <taxon>Myrtales</taxon>
        <taxon>Melastomataceae</taxon>
        <taxon>Melastomatoideae</taxon>
        <taxon>Melastomateae</taxon>
        <taxon>Melastoma</taxon>
    </lineage>
</organism>
<proteinExistence type="predicted"/>
<name>A0ACB9S2S7_9MYRT</name>
<dbReference type="Proteomes" id="UP001057402">
    <property type="component" value="Chromosome 2"/>
</dbReference>
<keyword evidence="2" id="KW-1185">Reference proteome</keyword>
<protein>
    <submittedName>
        <fullName evidence="1">Uncharacterized protein</fullName>
    </submittedName>
</protein>
<gene>
    <name evidence="1" type="ORF">MLD38_003082</name>
</gene>
<accession>A0ACB9S2S7</accession>
<sequence>MLMDRKSVVPEEDGDLKGKELPGLVIEYEEKDGNDGFDKVVGKGMNAAPVLGVGSLTVTRLLTVDHEYWQLQKRIMRLRPSLRCLDD</sequence>
<comment type="caution">
    <text evidence="1">The sequence shown here is derived from an EMBL/GenBank/DDBJ whole genome shotgun (WGS) entry which is preliminary data.</text>
</comment>
<dbReference type="EMBL" id="CM042881">
    <property type="protein sequence ID" value="KAI4385007.1"/>
    <property type="molecule type" value="Genomic_DNA"/>
</dbReference>
<evidence type="ECO:0000313" key="2">
    <source>
        <dbReference type="Proteomes" id="UP001057402"/>
    </source>
</evidence>
<reference evidence="2" key="1">
    <citation type="journal article" date="2023" name="Front. Plant Sci.">
        <title>Chromosomal-level genome assembly of Melastoma candidum provides insights into trichome evolution.</title>
        <authorList>
            <person name="Zhong Y."/>
            <person name="Wu W."/>
            <person name="Sun C."/>
            <person name="Zou P."/>
            <person name="Liu Y."/>
            <person name="Dai S."/>
            <person name="Zhou R."/>
        </authorList>
    </citation>
    <scope>NUCLEOTIDE SEQUENCE [LARGE SCALE GENOMIC DNA]</scope>
</reference>